<dbReference type="OrthoDB" id="4473401at2759"/>
<dbReference type="InterPro" id="IPR050098">
    <property type="entry name" value="TFPI/VKTCI-like"/>
</dbReference>
<dbReference type="Proteomes" id="UP001165740">
    <property type="component" value="Chromosome 5"/>
</dbReference>
<keyword evidence="1" id="KW-1015">Disulfide bond</keyword>
<protein>
    <submittedName>
        <fullName evidence="5">KappaPI-actitoxin-Avd3b-like</fullName>
    </submittedName>
</protein>
<reference evidence="5" key="1">
    <citation type="submission" date="2025-08" db="UniProtKB">
        <authorList>
            <consortium name="RefSeq"/>
        </authorList>
    </citation>
    <scope>IDENTIFICATION</scope>
</reference>
<dbReference type="InterPro" id="IPR036880">
    <property type="entry name" value="Kunitz_BPTI_sf"/>
</dbReference>
<dbReference type="InterPro" id="IPR002223">
    <property type="entry name" value="Kunitz_BPTI"/>
</dbReference>
<dbReference type="PROSITE" id="PS50279">
    <property type="entry name" value="BPTI_KUNITZ_2"/>
    <property type="match status" value="1"/>
</dbReference>
<sequence>MMTKFVVFCLFAALFIQMSFGQHTEADCLLELKEGLCRMDLPRFYFDAVACKKFSYGGCDGNANNFETLEECVSICQK</sequence>
<dbReference type="PRINTS" id="PR00759">
    <property type="entry name" value="BASICPTASE"/>
</dbReference>
<organism evidence="4 5">
    <name type="scientific">Biomphalaria glabrata</name>
    <name type="common">Bloodfluke planorb</name>
    <name type="synonym">Freshwater snail</name>
    <dbReference type="NCBI Taxonomy" id="6526"/>
    <lineage>
        <taxon>Eukaryota</taxon>
        <taxon>Metazoa</taxon>
        <taxon>Spiralia</taxon>
        <taxon>Lophotrochozoa</taxon>
        <taxon>Mollusca</taxon>
        <taxon>Gastropoda</taxon>
        <taxon>Heterobranchia</taxon>
        <taxon>Euthyneura</taxon>
        <taxon>Panpulmonata</taxon>
        <taxon>Hygrophila</taxon>
        <taxon>Lymnaeoidea</taxon>
        <taxon>Planorbidae</taxon>
        <taxon>Biomphalaria</taxon>
    </lineage>
</organism>
<dbReference type="AlphaFoldDB" id="A0A9W3AG83"/>
<dbReference type="Gene3D" id="4.10.410.10">
    <property type="entry name" value="Pancreatic trypsin inhibitor Kunitz domain"/>
    <property type="match status" value="1"/>
</dbReference>
<feature type="signal peptide" evidence="2">
    <location>
        <begin position="1"/>
        <end position="21"/>
    </location>
</feature>
<dbReference type="GO" id="GO:0005615">
    <property type="term" value="C:extracellular space"/>
    <property type="evidence" value="ECO:0007669"/>
    <property type="project" value="TreeGrafter"/>
</dbReference>
<gene>
    <name evidence="5" type="primary">LOC129926422</name>
</gene>
<dbReference type="GO" id="GO:0004867">
    <property type="term" value="F:serine-type endopeptidase inhibitor activity"/>
    <property type="evidence" value="ECO:0007669"/>
    <property type="project" value="InterPro"/>
</dbReference>
<dbReference type="RefSeq" id="XP_055886242.1">
    <property type="nucleotide sequence ID" value="XM_056030267.1"/>
</dbReference>
<dbReference type="GeneID" id="129926422"/>
<evidence type="ECO:0000313" key="4">
    <source>
        <dbReference type="Proteomes" id="UP001165740"/>
    </source>
</evidence>
<keyword evidence="4" id="KW-1185">Reference proteome</keyword>
<feature type="domain" description="BPTI/Kunitz inhibitor" evidence="3">
    <location>
        <begin position="28"/>
        <end position="76"/>
    </location>
</feature>
<dbReference type="PANTHER" id="PTHR10083">
    <property type="entry name" value="KUNITZ-TYPE PROTEASE INHIBITOR-RELATED"/>
    <property type="match status" value="1"/>
</dbReference>
<name>A0A9W3AG83_BIOGL</name>
<dbReference type="OMA" id="QHTEADC"/>
<proteinExistence type="predicted"/>
<dbReference type="InterPro" id="IPR020901">
    <property type="entry name" value="Prtase_inh_Kunz-CS"/>
</dbReference>
<dbReference type="SUPFAM" id="SSF57362">
    <property type="entry name" value="BPTI-like"/>
    <property type="match status" value="1"/>
</dbReference>
<dbReference type="Pfam" id="PF00014">
    <property type="entry name" value="Kunitz_BPTI"/>
    <property type="match status" value="1"/>
</dbReference>
<evidence type="ECO:0000256" key="1">
    <source>
        <dbReference type="ARBA" id="ARBA00023157"/>
    </source>
</evidence>
<accession>A0A9W3AG83</accession>
<keyword evidence="2" id="KW-0732">Signal</keyword>
<evidence type="ECO:0000259" key="3">
    <source>
        <dbReference type="PROSITE" id="PS50279"/>
    </source>
</evidence>
<dbReference type="SMART" id="SM00131">
    <property type="entry name" value="KU"/>
    <property type="match status" value="1"/>
</dbReference>
<evidence type="ECO:0000256" key="2">
    <source>
        <dbReference type="SAM" id="SignalP"/>
    </source>
</evidence>
<feature type="chain" id="PRO_5040784465" evidence="2">
    <location>
        <begin position="22"/>
        <end position="78"/>
    </location>
</feature>
<dbReference type="CDD" id="cd00109">
    <property type="entry name" value="Kunitz-type"/>
    <property type="match status" value="1"/>
</dbReference>
<dbReference type="PANTHER" id="PTHR10083:SF374">
    <property type="entry name" value="BPTI_KUNITZ INHIBITOR DOMAIN-CONTAINING PROTEIN"/>
    <property type="match status" value="1"/>
</dbReference>
<dbReference type="PROSITE" id="PS00280">
    <property type="entry name" value="BPTI_KUNITZ_1"/>
    <property type="match status" value="1"/>
</dbReference>
<evidence type="ECO:0000313" key="5">
    <source>
        <dbReference type="RefSeq" id="XP_055886242.1"/>
    </source>
</evidence>